<evidence type="ECO:0000256" key="4">
    <source>
        <dbReference type="ARBA" id="ARBA00022723"/>
    </source>
</evidence>
<dbReference type="EMBL" id="JANGCH010000004">
    <property type="protein sequence ID" value="MCQ5121500.1"/>
    <property type="molecule type" value="Genomic_DNA"/>
</dbReference>
<evidence type="ECO:0000313" key="9">
    <source>
        <dbReference type="EMBL" id="MCQ5121500.1"/>
    </source>
</evidence>
<dbReference type="PANTHER" id="PTHR43808">
    <property type="entry name" value="ACETYLORNITHINE DEACETYLASE"/>
    <property type="match status" value="1"/>
</dbReference>
<reference evidence="9 10" key="1">
    <citation type="submission" date="2022-06" db="EMBL/GenBank/DDBJ databases">
        <title>Isolation of gut microbiota from human fecal samples.</title>
        <authorList>
            <person name="Pamer E.G."/>
            <person name="Barat B."/>
            <person name="Waligurski E."/>
            <person name="Medina S."/>
            <person name="Paddock L."/>
            <person name="Mostad J."/>
        </authorList>
    </citation>
    <scope>NUCLEOTIDE SEQUENCE [LARGE SCALE GENOMIC DNA]</scope>
    <source>
        <strain evidence="9 10">DFI.6.1</strain>
    </source>
</reference>
<keyword evidence="4" id="KW-0479">Metal-binding</keyword>
<dbReference type="GO" id="GO:0016805">
    <property type="term" value="F:dipeptidase activity"/>
    <property type="evidence" value="ECO:0007669"/>
    <property type="project" value="UniProtKB-KW"/>
</dbReference>
<dbReference type="Proteomes" id="UP001524435">
    <property type="component" value="Unassembled WGS sequence"/>
</dbReference>
<protein>
    <submittedName>
        <fullName evidence="9">Dipeptidase PepV</fullName>
        <ecNumber evidence="9">3.4.13.-</ecNumber>
    </submittedName>
</protein>
<dbReference type="Gene3D" id="3.40.630.10">
    <property type="entry name" value="Zn peptidases"/>
    <property type="match status" value="1"/>
</dbReference>
<comment type="similarity">
    <text evidence="2">Belongs to the peptidase M20A family.</text>
</comment>
<dbReference type="Pfam" id="PF01546">
    <property type="entry name" value="Peptidase_M20"/>
    <property type="match status" value="1"/>
</dbReference>
<dbReference type="SUPFAM" id="SSF55031">
    <property type="entry name" value="Bacterial exopeptidase dimerisation domain"/>
    <property type="match status" value="1"/>
</dbReference>
<dbReference type="InterPro" id="IPR050072">
    <property type="entry name" value="Peptidase_M20A"/>
</dbReference>
<dbReference type="SUPFAM" id="SSF53187">
    <property type="entry name" value="Zn-dependent exopeptidases"/>
    <property type="match status" value="1"/>
</dbReference>
<name>A0ABT1SK67_9FIRM</name>
<dbReference type="NCBIfam" id="TIGR01887">
    <property type="entry name" value="dipeptidaselike"/>
    <property type="match status" value="1"/>
</dbReference>
<evidence type="ECO:0000256" key="1">
    <source>
        <dbReference type="ARBA" id="ARBA00001947"/>
    </source>
</evidence>
<dbReference type="InterPro" id="IPR010964">
    <property type="entry name" value="M20A_pepV-rel"/>
</dbReference>
<dbReference type="NCBIfam" id="NF005591">
    <property type="entry name" value="PRK07318.1"/>
    <property type="match status" value="1"/>
</dbReference>
<evidence type="ECO:0000313" key="10">
    <source>
        <dbReference type="Proteomes" id="UP001524435"/>
    </source>
</evidence>
<dbReference type="InterPro" id="IPR036264">
    <property type="entry name" value="Bact_exopeptidase_dim_dom"/>
</dbReference>
<evidence type="ECO:0000256" key="6">
    <source>
        <dbReference type="ARBA" id="ARBA00022833"/>
    </source>
</evidence>
<keyword evidence="3" id="KW-0645">Protease</keyword>
<dbReference type="Gene3D" id="3.30.70.360">
    <property type="match status" value="2"/>
</dbReference>
<keyword evidence="10" id="KW-1185">Reference proteome</keyword>
<dbReference type="EC" id="3.4.13.-" evidence="9"/>
<comment type="cofactor">
    <cofactor evidence="1">
        <name>Zn(2+)</name>
        <dbReference type="ChEBI" id="CHEBI:29105"/>
    </cofactor>
</comment>
<evidence type="ECO:0000256" key="5">
    <source>
        <dbReference type="ARBA" id="ARBA00022801"/>
    </source>
</evidence>
<keyword evidence="5 9" id="KW-0378">Hydrolase</keyword>
<evidence type="ECO:0000256" key="3">
    <source>
        <dbReference type="ARBA" id="ARBA00022670"/>
    </source>
</evidence>
<dbReference type="PANTHER" id="PTHR43808:SF31">
    <property type="entry name" value="N-ACETYL-L-CITRULLINE DEACETYLASE"/>
    <property type="match status" value="1"/>
</dbReference>
<accession>A0ABT1SK67</accession>
<proteinExistence type="inferred from homology"/>
<evidence type="ECO:0000256" key="8">
    <source>
        <dbReference type="ARBA" id="ARBA00023049"/>
    </source>
</evidence>
<gene>
    <name evidence="9" type="primary">pepV</name>
    <name evidence="9" type="ORF">NE663_04410</name>
</gene>
<dbReference type="RefSeq" id="WP_102266405.1">
    <property type="nucleotide sequence ID" value="NZ_CANTYB010000054.1"/>
</dbReference>
<comment type="caution">
    <text evidence="9">The sequence shown here is derived from an EMBL/GenBank/DDBJ whole genome shotgun (WGS) entry which is preliminary data.</text>
</comment>
<dbReference type="InterPro" id="IPR002933">
    <property type="entry name" value="Peptidase_M20"/>
</dbReference>
<keyword evidence="6" id="KW-0862">Zinc</keyword>
<keyword evidence="8" id="KW-0482">Metalloprotease</keyword>
<organism evidence="9 10">
    <name type="scientific">Massilicoli timonensis</name>
    <dbReference type="NCBI Taxonomy" id="2015901"/>
    <lineage>
        <taxon>Bacteria</taxon>
        <taxon>Bacillati</taxon>
        <taxon>Bacillota</taxon>
        <taxon>Erysipelotrichia</taxon>
        <taxon>Erysipelotrichales</taxon>
        <taxon>Erysipelotrichaceae</taxon>
        <taxon>Massilicoli</taxon>
    </lineage>
</organism>
<sequence>MNWKETTAVYENDLIKDLQRLLAVESVKMEARPNAPFGLKCREALDEMLAMAKRDGFATQDIDGYAGVITYGEGEESVGVLGHLDIVPIGDGWSRDPYGSELVDGVLFGRGALDDKGPGMAAYYALKAIKDAGIKLKRKVMLIYGCDEESGMACMKYYREHGEIPTMGFVPDANFPLIYGEKGIYVFTLSGKVNTVIQTMEAGSRPNIVIGKANATVHAMSEEQERLFSFYLKSHQLNGNLRREADGSVRIYMEGKPFHAMAPFHGVNAGLHLLNFIGAAYDDAFARAIYALFGDWQGSGLGIAAEGARMGFLTLNTGVIEIKEGQVKIVNDIRYPIDVDAVQMKAQIAKQIEAGTLALTLAVSNDSAPLYVDPKSELVSTLEAIYRKHSGDETTPIMTIGGGTYARNFDQFVAYGPELPNMNQNVNMKIGGPHQEDEGIQISDLMMAMAIYAESIAALAGETA</sequence>
<keyword evidence="7 9" id="KW-0224">Dipeptidase</keyword>
<evidence type="ECO:0000256" key="7">
    <source>
        <dbReference type="ARBA" id="ARBA00022997"/>
    </source>
</evidence>
<evidence type="ECO:0000256" key="2">
    <source>
        <dbReference type="ARBA" id="ARBA00006247"/>
    </source>
</evidence>